<name>A0A1J1IR96_9DIPT</name>
<accession>A0A1J1IR96</accession>
<organism evidence="1 2">
    <name type="scientific">Clunio marinus</name>
    <dbReference type="NCBI Taxonomy" id="568069"/>
    <lineage>
        <taxon>Eukaryota</taxon>
        <taxon>Metazoa</taxon>
        <taxon>Ecdysozoa</taxon>
        <taxon>Arthropoda</taxon>
        <taxon>Hexapoda</taxon>
        <taxon>Insecta</taxon>
        <taxon>Pterygota</taxon>
        <taxon>Neoptera</taxon>
        <taxon>Endopterygota</taxon>
        <taxon>Diptera</taxon>
        <taxon>Nematocera</taxon>
        <taxon>Chironomoidea</taxon>
        <taxon>Chironomidae</taxon>
        <taxon>Clunio</taxon>
    </lineage>
</organism>
<keyword evidence="2" id="KW-1185">Reference proteome</keyword>
<evidence type="ECO:0000313" key="1">
    <source>
        <dbReference type="EMBL" id="CRL01614.1"/>
    </source>
</evidence>
<protein>
    <submittedName>
        <fullName evidence="1">CLUMA_CG014771, isoform A</fullName>
    </submittedName>
</protein>
<reference evidence="1 2" key="1">
    <citation type="submission" date="2015-04" db="EMBL/GenBank/DDBJ databases">
        <authorList>
            <person name="Syromyatnikov M.Y."/>
            <person name="Popov V.N."/>
        </authorList>
    </citation>
    <scope>NUCLEOTIDE SEQUENCE [LARGE SCALE GENOMIC DNA]</scope>
</reference>
<dbReference type="EMBL" id="CVRI01000055">
    <property type="protein sequence ID" value="CRL01614.1"/>
    <property type="molecule type" value="Genomic_DNA"/>
</dbReference>
<dbReference type="AlphaFoldDB" id="A0A1J1IR96"/>
<sequence length="81" mass="9622">MCGLTINFKVIALNQHERARQKNVHANFVTTFHNVYGIVEKTNCDMCQHVWKEFPITRNKNVKEKFSAAYFSHFYGLWEIK</sequence>
<gene>
    <name evidence="1" type="ORF">CLUMA_CG014771</name>
</gene>
<dbReference type="Proteomes" id="UP000183832">
    <property type="component" value="Unassembled WGS sequence"/>
</dbReference>
<evidence type="ECO:0000313" key="2">
    <source>
        <dbReference type="Proteomes" id="UP000183832"/>
    </source>
</evidence>
<proteinExistence type="predicted"/>